<dbReference type="OrthoDB" id="3499702at2"/>
<accession>A0A4R4MK04</accession>
<dbReference type="InterPro" id="IPR001466">
    <property type="entry name" value="Beta-lactam-related"/>
</dbReference>
<keyword evidence="4" id="KW-1185">Reference proteome</keyword>
<dbReference type="EMBL" id="SMJZ01000298">
    <property type="protein sequence ID" value="TDB96190.1"/>
    <property type="molecule type" value="Genomic_DNA"/>
</dbReference>
<dbReference type="Pfam" id="PF00144">
    <property type="entry name" value="Beta-lactamase"/>
    <property type="match status" value="1"/>
</dbReference>
<evidence type="ECO:0000259" key="2">
    <source>
        <dbReference type="Pfam" id="PF00144"/>
    </source>
</evidence>
<protein>
    <submittedName>
        <fullName evidence="3">Class A beta-lactamase-related serine hydrolase</fullName>
    </submittedName>
</protein>
<evidence type="ECO:0000256" key="1">
    <source>
        <dbReference type="SAM" id="MobiDB-lite"/>
    </source>
</evidence>
<dbReference type="InterPro" id="IPR012338">
    <property type="entry name" value="Beta-lactam/transpept-like"/>
</dbReference>
<feature type="domain" description="Beta-lactamase-related" evidence="2">
    <location>
        <begin position="86"/>
        <end position="401"/>
    </location>
</feature>
<name>A0A4R4MK04_9ACTN</name>
<sequence length="422" mass="45040">MVVHRLLPKRRGNARSLTKRVSNGRRRPSRSLPVVPGHPLGGRIMMIRALSVRVAGLACAVLTLGVASAPATAAASGPRPKLGDVQQAMRSLAGTTGVVGAIGEVYVDGKRLGKGSAGSRLIDGKGGRIPSDSRYRIGSQTKRLTAVVVLQLVKEGKIDLEDKLADLLPEVAEQDAVARADEITVHQLLRHTSGIPNWFDAKLVDLYDFTTYYPPLDLVKMSRDQPRTGEPGAKYHYSNTNYTLLGLIIEKVAGRSLAAEFARRLFGPLGMSRSYLPARPPQGIKGPHGHGYHTDPQGGLRDMHRLNASYGNAAGGVISTARDITRFHRAFVQGKLLPPALQRVITDPQEGQPTQPPSERLCGGDPAFEVPSGGTAGFIATTFTSSDGRLQFAVSTTTSVGSPLTISQAINKAAETVLCPDK</sequence>
<evidence type="ECO:0000313" key="4">
    <source>
        <dbReference type="Proteomes" id="UP000295157"/>
    </source>
</evidence>
<feature type="region of interest" description="Disordered" evidence="1">
    <location>
        <begin position="12"/>
        <end position="35"/>
    </location>
</feature>
<evidence type="ECO:0000313" key="3">
    <source>
        <dbReference type="EMBL" id="TDB96190.1"/>
    </source>
</evidence>
<organism evidence="3 4">
    <name type="scientific">Nonomuraea longispora</name>
    <dbReference type="NCBI Taxonomy" id="1848320"/>
    <lineage>
        <taxon>Bacteria</taxon>
        <taxon>Bacillati</taxon>
        <taxon>Actinomycetota</taxon>
        <taxon>Actinomycetes</taxon>
        <taxon>Streptosporangiales</taxon>
        <taxon>Streptosporangiaceae</taxon>
        <taxon>Nonomuraea</taxon>
    </lineage>
</organism>
<dbReference type="PANTHER" id="PTHR46825:SF7">
    <property type="entry name" value="D-ALANYL-D-ALANINE CARBOXYPEPTIDASE"/>
    <property type="match status" value="1"/>
</dbReference>
<dbReference type="SUPFAM" id="SSF56601">
    <property type="entry name" value="beta-lactamase/transpeptidase-like"/>
    <property type="match status" value="1"/>
</dbReference>
<dbReference type="Proteomes" id="UP000295157">
    <property type="component" value="Unassembled WGS sequence"/>
</dbReference>
<comment type="caution">
    <text evidence="3">The sequence shown here is derived from an EMBL/GenBank/DDBJ whole genome shotgun (WGS) entry which is preliminary data.</text>
</comment>
<keyword evidence="3" id="KW-0378">Hydrolase</keyword>
<dbReference type="InterPro" id="IPR050491">
    <property type="entry name" value="AmpC-like"/>
</dbReference>
<dbReference type="PANTHER" id="PTHR46825">
    <property type="entry name" value="D-ALANYL-D-ALANINE-CARBOXYPEPTIDASE/ENDOPEPTIDASE AMPH"/>
    <property type="match status" value="1"/>
</dbReference>
<gene>
    <name evidence="3" type="ORF">E1267_41230</name>
</gene>
<reference evidence="3 4" key="1">
    <citation type="submission" date="2019-02" db="EMBL/GenBank/DDBJ databases">
        <title>Draft genome sequences of novel Actinobacteria.</title>
        <authorList>
            <person name="Sahin N."/>
            <person name="Ay H."/>
            <person name="Saygin H."/>
        </authorList>
    </citation>
    <scope>NUCLEOTIDE SEQUENCE [LARGE SCALE GENOMIC DNA]</scope>
    <source>
        <strain evidence="3 4">KC201</strain>
    </source>
</reference>
<dbReference type="AlphaFoldDB" id="A0A4R4MK04"/>
<dbReference type="GO" id="GO:0016787">
    <property type="term" value="F:hydrolase activity"/>
    <property type="evidence" value="ECO:0007669"/>
    <property type="project" value="UniProtKB-KW"/>
</dbReference>
<dbReference type="Gene3D" id="3.40.710.10">
    <property type="entry name" value="DD-peptidase/beta-lactamase superfamily"/>
    <property type="match status" value="1"/>
</dbReference>
<proteinExistence type="predicted"/>